<comment type="caution">
    <text evidence="1">The sequence shown here is derived from an EMBL/GenBank/DDBJ whole genome shotgun (WGS) entry which is preliminary data.</text>
</comment>
<dbReference type="Pfam" id="PF04255">
    <property type="entry name" value="DUF433"/>
    <property type="match status" value="1"/>
</dbReference>
<gene>
    <name evidence="1" type="ORF">ACFFHU_05555</name>
</gene>
<dbReference type="Gene3D" id="1.10.10.10">
    <property type="entry name" value="Winged helix-like DNA-binding domain superfamily/Winged helix DNA-binding domain"/>
    <property type="match status" value="1"/>
</dbReference>
<name>A0ABV6NSF5_9ACTN</name>
<dbReference type="InterPro" id="IPR036388">
    <property type="entry name" value="WH-like_DNA-bd_sf"/>
</dbReference>
<dbReference type="InterPro" id="IPR007367">
    <property type="entry name" value="DUF433"/>
</dbReference>
<dbReference type="RefSeq" id="WP_377336389.1">
    <property type="nucleotide sequence ID" value="NZ_JBHLUE010000004.1"/>
</dbReference>
<accession>A0ABV6NSF5</accession>
<organism evidence="1 2">
    <name type="scientific">Plantactinospora siamensis</name>
    <dbReference type="NCBI Taxonomy" id="555372"/>
    <lineage>
        <taxon>Bacteria</taxon>
        <taxon>Bacillati</taxon>
        <taxon>Actinomycetota</taxon>
        <taxon>Actinomycetes</taxon>
        <taxon>Micromonosporales</taxon>
        <taxon>Micromonosporaceae</taxon>
        <taxon>Plantactinospora</taxon>
    </lineage>
</organism>
<reference evidence="1 2" key="1">
    <citation type="submission" date="2024-09" db="EMBL/GenBank/DDBJ databases">
        <authorList>
            <person name="Sun Q."/>
            <person name="Mori K."/>
        </authorList>
    </citation>
    <scope>NUCLEOTIDE SEQUENCE [LARGE SCALE GENOMIC DNA]</scope>
    <source>
        <strain evidence="1 2">TBRC 2205</strain>
    </source>
</reference>
<dbReference type="InterPro" id="IPR009057">
    <property type="entry name" value="Homeodomain-like_sf"/>
</dbReference>
<protein>
    <submittedName>
        <fullName evidence="1">DUF433 domain-containing protein</fullName>
    </submittedName>
</protein>
<keyword evidence="2" id="KW-1185">Reference proteome</keyword>
<evidence type="ECO:0000313" key="2">
    <source>
        <dbReference type="Proteomes" id="UP001589894"/>
    </source>
</evidence>
<dbReference type="PANTHER" id="PTHR34849:SF3">
    <property type="entry name" value="SSR2962 PROTEIN"/>
    <property type="match status" value="1"/>
</dbReference>
<evidence type="ECO:0000313" key="1">
    <source>
        <dbReference type="EMBL" id="MFC0563631.1"/>
    </source>
</evidence>
<proteinExistence type="predicted"/>
<dbReference type="PANTHER" id="PTHR34849">
    <property type="entry name" value="SSL5025 PROTEIN"/>
    <property type="match status" value="1"/>
</dbReference>
<dbReference type="Proteomes" id="UP001589894">
    <property type="component" value="Unassembled WGS sequence"/>
</dbReference>
<dbReference type="EMBL" id="JBHLUE010000004">
    <property type="protein sequence ID" value="MFC0563631.1"/>
    <property type="molecule type" value="Genomic_DNA"/>
</dbReference>
<dbReference type="SUPFAM" id="SSF46689">
    <property type="entry name" value="Homeodomain-like"/>
    <property type="match status" value="1"/>
</dbReference>
<sequence>MPHERITVDPGRMGGVPCIRDTRVTATAVLGQLAAGRSVAEVLADYPYLDRDDVLAVEGFAAVAMQERELPLSPPTAA</sequence>